<name>F4L0P1_HALH1</name>
<dbReference type="EMBL" id="CP002691">
    <property type="protein sequence ID" value="AEE49523.1"/>
    <property type="molecule type" value="Genomic_DNA"/>
</dbReference>
<reference evidence="17 18" key="1">
    <citation type="journal article" date="2011" name="Stand. Genomic Sci.">
        <title>Complete genome sequence of Haliscomenobacter hydrossis type strain (O).</title>
        <authorList>
            <consortium name="US DOE Joint Genome Institute (JGI-PGF)"/>
            <person name="Daligault H."/>
            <person name="Lapidus A."/>
            <person name="Zeytun A."/>
            <person name="Nolan M."/>
            <person name="Lucas S."/>
            <person name="Del Rio T.G."/>
            <person name="Tice H."/>
            <person name="Cheng J.F."/>
            <person name="Tapia R."/>
            <person name="Han C."/>
            <person name="Goodwin L."/>
            <person name="Pitluck S."/>
            <person name="Liolios K."/>
            <person name="Pagani I."/>
            <person name="Ivanova N."/>
            <person name="Huntemann M."/>
            <person name="Mavromatis K."/>
            <person name="Mikhailova N."/>
            <person name="Pati A."/>
            <person name="Chen A."/>
            <person name="Palaniappan K."/>
            <person name="Land M."/>
            <person name="Hauser L."/>
            <person name="Brambilla E.M."/>
            <person name="Rohde M."/>
            <person name="Verbarg S."/>
            <person name="Goker M."/>
            <person name="Bristow J."/>
            <person name="Eisen J.A."/>
            <person name="Markowitz V."/>
            <person name="Hugenholtz P."/>
            <person name="Kyrpides N.C."/>
            <person name="Klenk H.P."/>
            <person name="Woyke T."/>
        </authorList>
    </citation>
    <scope>NUCLEOTIDE SEQUENCE [LARGE SCALE GENOMIC DNA]</scope>
    <source>
        <strain evidence="18">ATCC 27775 / DSM 1100 / LMG 10767 / O</strain>
    </source>
</reference>
<dbReference type="KEGG" id="hhy:Halhy_1633"/>
<evidence type="ECO:0000256" key="3">
    <source>
        <dbReference type="ARBA" id="ARBA00022452"/>
    </source>
</evidence>
<dbReference type="Pfam" id="PF07715">
    <property type="entry name" value="Plug"/>
    <property type="match status" value="1"/>
</dbReference>
<evidence type="ECO:0000256" key="7">
    <source>
        <dbReference type="ARBA" id="ARBA00023004"/>
    </source>
</evidence>
<reference key="2">
    <citation type="submission" date="2011-04" db="EMBL/GenBank/DDBJ databases">
        <title>Complete sequence of chromosome of Haliscomenobacter hydrossis DSM 1100.</title>
        <authorList>
            <consortium name="US DOE Joint Genome Institute (JGI-PGF)"/>
            <person name="Lucas S."/>
            <person name="Han J."/>
            <person name="Lapidus A."/>
            <person name="Bruce D."/>
            <person name="Goodwin L."/>
            <person name="Pitluck S."/>
            <person name="Peters L."/>
            <person name="Kyrpides N."/>
            <person name="Mavromatis K."/>
            <person name="Ivanova N."/>
            <person name="Ovchinnikova G."/>
            <person name="Pagani I."/>
            <person name="Daligault H."/>
            <person name="Detter J.C."/>
            <person name="Han C."/>
            <person name="Land M."/>
            <person name="Hauser L."/>
            <person name="Markowitz V."/>
            <person name="Cheng J.-F."/>
            <person name="Hugenholtz P."/>
            <person name="Woyke T."/>
            <person name="Wu D."/>
            <person name="Verbarg S."/>
            <person name="Frueling A."/>
            <person name="Brambilla E."/>
            <person name="Klenk H.-P."/>
            <person name="Eisen J.A."/>
        </authorList>
    </citation>
    <scope>NUCLEOTIDE SEQUENCE</scope>
    <source>
        <strain>DSM 1100</strain>
    </source>
</reference>
<evidence type="ECO:0000256" key="11">
    <source>
        <dbReference type="ARBA" id="ARBA00023237"/>
    </source>
</evidence>
<evidence type="ECO:0000256" key="14">
    <source>
        <dbReference type="SAM" id="SignalP"/>
    </source>
</evidence>
<keyword evidence="11 12" id="KW-0998">Cell outer membrane</keyword>
<keyword evidence="3 12" id="KW-1134">Transmembrane beta strand</keyword>
<keyword evidence="4" id="KW-0410">Iron transport</keyword>
<keyword evidence="5 12" id="KW-0812">Transmembrane</keyword>
<evidence type="ECO:0000256" key="12">
    <source>
        <dbReference type="PROSITE-ProRule" id="PRU01360"/>
    </source>
</evidence>
<dbReference type="InterPro" id="IPR039426">
    <property type="entry name" value="TonB-dep_rcpt-like"/>
</dbReference>
<dbReference type="HOGENOM" id="CLU_008287_13_0_10"/>
<dbReference type="Pfam" id="PF00593">
    <property type="entry name" value="TonB_dep_Rec_b-barrel"/>
    <property type="match status" value="1"/>
</dbReference>
<accession>F4L0P1</accession>
<dbReference type="AlphaFoldDB" id="F4L0P1"/>
<keyword evidence="2 12" id="KW-0813">Transport</keyword>
<feature type="chain" id="PRO_5003312371" evidence="14">
    <location>
        <begin position="19"/>
        <end position="685"/>
    </location>
</feature>
<evidence type="ECO:0000313" key="18">
    <source>
        <dbReference type="Proteomes" id="UP000008461"/>
    </source>
</evidence>
<keyword evidence="9 13" id="KW-0798">TonB box</keyword>
<dbReference type="InterPro" id="IPR036942">
    <property type="entry name" value="Beta-barrel_TonB_sf"/>
</dbReference>
<keyword evidence="8" id="KW-0406">Ion transport</keyword>
<dbReference type="PANTHER" id="PTHR32552">
    <property type="entry name" value="FERRICHROME IRON RECEPTOR-RELATED"/>
    <property type="match status" value="1"/>
</dbReference>
<proteinExistence type="inferred from homology"/>
<dbReference type="InterPro" id="IPR037066">
    <property type="entry name" value="Plug_dom_sf"/>
</dbReference>
<dbReference type="STRING" id="760192.Halhy_1633"/>
<feature type="domain" description="TonB-dependent receptor plug" evidence="16">
    <location>
        <begin position="47"/>
        <end position="157"/>
    </location>
</feature>
<evidence type="ECO:0000256" key="1">
    <source>
        <dbReference type="ARBA" id="ARBA00004571"/>
    </source>
</evidence>
<dbReference type="OrthoDB" id="9782587at2"/>
<evidence type="ECO:0000259" key="16">
    <source>
        <dbReference type="Pfam" id="PF07715"/>
    </source>
</evidence>
<organism evidence="17 18">
    <name type="scientific">Haliscomenobacter hydrossis (strain ATCC 27775 / DSM 1100 / LMG 10767 / O)</name>
    <dbReference type="NCBI Taxonomy" id="760192"/>
    <lineage>
        <taxon>Bacteria</taxon>
        <taxon>Pseudomonadati</taxon>
        <taxon>Bacteroidota</taxon>
        <taxon>Saprospiria</taxon>
        <taxon>Saprospirales</taxon>
        <taxon>Haliscomenobacteraceae</taxon>
        <taxon>Haliscomenobacter</taxon>
    </lineage>
</organism>
<dbReference type="PROSITE" id="PS52016">
    <property type="entry name" value="TONB_DEPENDENT_REC_3"/>
    <property type="match status" value="1"/>
</dbReference>
<evidence type="ECO:0000256" key="2">
    <source>
        <dbReference type="ARBA" id="ARBA00022448"/>
    </source>
</evidence>
<dbReference type="PANTHER" id="PTHR32552:SF68">
    <property type="entry name" value="FERRICHROME OUTER MEMBRANE TRANSPORTER_PHAGE RECEPTOR"/>
    <property type="match status" value="1"/>
</dbReference>
<gene>
    <name evidence="17" type="ordered locus">Halhy_1633</name>
</gene>
<sequence>MRCTLFLLFVTLQFSLFAQDKPTEDTLRIIDIAPVTVSASRFEAKNNRLPFAISILNKNQIQRAQAQLSLNESLVALPGVFTLNPDNFSQDLRISIRGFGARAAFGIRGIRLFVDGLPESTPDGQADVDNVDAGALQRLELLRGASAGLYGNASGGVLNLSTEEPSKQSFVETQALAGSFGFQRYQVKTGFMVGKLGVFASASQNQQDGFRAQSAMKQTTLNLKLRYQLSEDAKLSLLFNYGNSPYAQDPGGLTEEQVISDRRQARAANVQFDGGEEVSQGRVGLVFEKQFSAKHRLTARGFVTSRDFANRLAFLGGGWVEFQRNFGGLGVNYLYTSGQYRSQLGLEWNDQRDNRQRYNNESGQRGALTFDQIERFRSVGAFWLNELTLGKKLTLTAATRFDALQLSATDQFLSDGNQSGENNFNRFNPSVGAVFVASKWANVYANLASNFETPTLTELSANPNNLGGFNPDLQPQRSLNYELGTKLLANDRLGFDLALFQINLQDELVPYQLAAAPGRTFFRNAGKSKRRGVEAALNVRIEEGLFLTLNYTFSDFIYQEYEANGVVFTGNAQPAVPRHHFFSILQWAHRSGFFVAGQVRNISSVFVNDANSVTNPGNTLCSVRAGHTFQLGKFWKIEPFAGINNIFGIAYTNNILLNAVGNRFFEPGAAQATYYGGLKLSWRKN</sequence>
<dbReference type="SUPFAM" id="SSF56935">
    <property type="entry name" value="Porins"/>
    <property type="match status" value="1"/>
</dbReference>
<feature type="signal peptide" evidence="14">
    <location>
        <begin position="1"/>
        <end position="18"/>
    </location>
</feature>
<dbReference type="CDD" id="cd01347">
    <property type="entry name" value="ligand_gated_channel"/>
    <property type="match status" value="1"/>
</dbReference>
<feature type="domain" description="TonB-dependent receptor-like beta-barrel" evidence="15">
    <location>
        <begin position="227"/>
        <end position="646"/>
    </location>
</feature>
<comment type="similarity">
    <text evidence="12 13">Belongs to the TonB-dependent receptor family.</text>
</comment>
<evidence type="ECO:0000256" key="6">
    <source>
        <dbReference type="ARBA" id="ARBA00022729"/>
    </source>
</evidence>
<keyword evidence="17" id="KW-0675">Receptor</keyword>
<dbReference type="Gene3D" id="2.170.130.10">
    <property type="entry name" value="TonB-dependent receptor, plug domain"/>
    <property type="match status" value="1"/>
</dbReference>
<evidence type="ECO:0000256" key="8">
    <source>
        <dbReference type="ARBA" id="ARBA00023065"/>
    </source>
</evidence>
<dbReference type="RefSeq" id="WP_013764077.1">
    <property type="nucleotide sequence ID" value="NC_015510.1"/>
</dbReference>
<dbReference type="InterPro" id="IPR012910">
    <property type="entry name" value="Plug_dom"/>
</dbReference>
<dbReference type="Proteomes" id="UP000008461">
    <property type="component" value="Chromosome"/>
</dbReference>
<evidence type="ECO:0000313" key="17">
    <source>
        <dbReference type="EMBL" id="AEE49523.1"/>
    </source>
</evidence>
<dbReference type="GO" id="GO:0015344">
    <property type="term" value="F:siderophore uptake transmembrane transporter activity"/>
    <property type="evidence" value="ECO:0007669"/>
    <property type="project" value="TreeGrafter"/>
</dbReference>
<evidence type="ECO:0000259" key="15">
    <source>
        <dbReference type="Pfam" id="PF00593"/>
    </source>
</evidence>
<keyword evidence="10 12" id="KW-0472">Membrane</keyword>
<evidence type="ECO:0000256" key="5">
    <source>
        <dbReference type="ARBA" id="ARBA00022692"/>
    </source>
</evidence>
<dbReference type="Gene3D" id="2.40.170.20">
    <property type="entry name" value="TonB-dependent receptor, beta-barrel domain"/>
    <property type="match status" value="1"/>
</dbReference>
<comment type="subcellular location">
    <subcellularLocation>
        <location evidence="1 12">Cell outer membrane</location>
        <topology evidence="1 12">Multi-pass membrane protein</topology>
    </subcellularLocation>
</comment>
<keyword evidence="6 14" id="KW-0732">Signal</keyword>
<evidence type="ECO:0000256" key="13">
    <source>
        <dbReference type="RuleBase" id="RU003357"/>
    </source>
</evidence>
<keyword evidence="18" id="KW-1185">Reference proteome</keyword>
<dbReference type="GO" id="GO:0009279">
    <property type="term" value="C:cell outer membrane"/>
    <property type="evidence" value="ECO:0007669"/>
    <property type="project" value="UniProtKB-SubCell"/>
</dbReference>
<evidence type="ECO:0000256" key="10">
    <source>
        <dbReference type="ARBA" id="ARBA00023136"/>
    </source>
</evidence>
<evidence type="ECO:0000256" key="4">
    <source>
        <dbReference type="ARBA" id="ARBA00022496"/>
    </source>
</evidence>
<evidence type="ECO:0000256" key="9">
    <source>
        <dbReference type="ARBA" id="ARBA00023077"/>
    </source>
</evidence>
<keyword evidence="7" id="KW-0408">Iron</keyword>
<dbReference type="eggNOG" id="COG4772">
    <property type="taxonomic scope" value="Bacteria"/>
</dbReference>
<dbReference type="InterPro" id="IPR000531">
    <property type="entry name" value="Beta-barrel_TonB"/>
</dbReference>
<protein>
    <submittedName>
        <fullName evidence="17">TonB-dependent receptor</fullName>
    </submittedName>
</protein>